<sequence length="100" mass="10979">MPGGRCLQCGWSAVTSCIEVEGIVPDETVYAVHVLNGSFQNVQHVRVIAAVASVNFLAAKDLLRQERPVVFEGAAQDVKRVRDMLAAHGIDSMIRPDFNW</sequence>
<dbReference type="EMBL" id="PQSP01000004">
    <property type="protein sequence ID" value="RUS66551.1"/>
    <property type="molecule type" value="Genomic_DNA"/>
</dbReference>
<proteinExistence type="predicted"/>
<comment type="caution">
    <text evidence="1">The sequence shown here is derived from an EMBL/GenBank/DDBJ whole genome shotgun (WGS) entry which is preliminary data.</text>
</comment>
<name>A0A433SCT5_9BURK</name>
<organism evidence="1 2">
    <name type="scientific">Saezia sanguinis</name>
    <dbReference type="NCBI Taxonomy" id="1965230"/>
    <lineage>
        <taxon>Bacteria</taxon>
        <taxon>Pseudomonadati</taxon>
        <taxon>Pseudomonadota</taxon>
        <taxon>Betaproteobacteria</taxon>
        <taxon>Burkholderiales</taxon>
        <taxon>Saeziaceae</taxon>
        <taxon>Saezia</taxon>
    </lineage>
</organism>
<protein>
    <submittedName>
        <fullName evidence="1">Uncharacterized protein</fullName>
    </submittedName>
</protein>
<dbReference type="RefSeq" id="WP_126980034.1">
    <property type="nucleotide sequence ID" value="NZ_PQSP01000004.1"/>
</dbReference>
<gene>
    <name evidence="1" type="ORF">CUZ56_01831</name>
</gene>
<dbReference type="OrthoDB" id="9787476at2"/>
<evidence type="ECO:0000313" key="2">
    <source>
        <dbReference type="Proteomes" id="UP000286947"/>
    </source>
</evidence>
<accession>A0A433SCT5</accession>
<dbReference type="PROSITE" id="PS51257">
    <property type="entry name" value="PROKAR_LIPOPROTEIN"/>
    <property type="match status" value="1"/>
</dbReference>
<dbReference type="AlphaFoldDB" id="A0A433SCT5"/>
<dbReference type="Proteomes" id="UP000286947">
    <property type="component" value="Unassembled WGS sequence"/>
</dbReference>
<reference evidence="1 2" key="1">
    <citation type="submission" date="2018-01" db="EMBL/GenBank/DDBJ databases">
        <title>Saezia sanguinis gen. nov., sp. nov., in the order Burkholderiales isolated from human blood.</title>
        <authorList>
            <person name="Medina-Pascual M.J."/>
            <person name="Valdezate S."/>
            <person name="Monzon S."/>
            <person name="Cuesta I."/>
            <person name="Carrasco G."/>
            <person name="Villalon P."/>
            <person name="Saez-Nieto J.A."/>
        </authorList>
    </citation>
    <scope>NUCLEOTIDE SEQUENCE [LARGE SCALE GENOMIC DNA]</scope>
    <source>
        <strain evidence="1 2">CNM695-12</strain>
    </source>
</reference>
<evidence type="ECO:0000313" key="1">
    <source>
        <dbReference type="EMBL" id="RUS66551.1"/>
    </source>
</evidence>
<keyword evidence="2" id="KW-1185">Reference proteome</keyword>